<protein>
    <recommendedName>
        <fullName evidence="3">Exo_endo_phos domain-containing protein</fullName>
    </recommendedName>
</protein>
<accession>A0A1Q3ANW6</accession>
<reference evidence="2" key="1">
    <citation type="submission" date="2016-04" db="EMBL/GenBank/DDBJ databases">
        <title>Cephalotus genome sequencing.</title>
        <authorList>
            <person name="Fukushima K."/>
            <person name="Hasebe M."/>
            <person name="Fang X."/>
        </authorList>
    </citation>
    <scope>NUCLEOTIDE SEQUENCE [LARGE SCALE GENOMIC DNA]</scope>
    <source>
        <strain evidence="2">cv. St1</strain>
    </source>
</reference>
<dbReference type="AlphaFoldDB" id="A0A1Q3ANW6"/>
<gene>
    <name evidence="1" type="ORF">CFOL_v3_00984</name>
</gene>
<dbReference type="PANTHER" id="PTHR33710:SF62">
    <property type="entry name" value="DUF4283 DOMAIN PROTEIN"/>
    <property type="match status" value="1"/>
</dbReference>
<keyword evidence="2" id="KW-1185">Reference proteome</keyword>
<dbReference type="EMBL" id="BDDD01000032">
    <property type="protein sequence ID" value="GAV57447.1"/>
    <property type="molecule type" value="Genomic_DNA"/>
</dbReference>
<dbReference type="InParanoid" id="A0A1Q3ANW6"/>
<proteinExistence type="predicted"/>
<dbReference type="Proteomes" id="UP000187406">
    <property type="component" value="Unassembled WGS sequence"/>
</dbReference>
<organism evidence="1 2">
    <name type="scientific">Cephalotus follicularis</name>
    <name type="common">Albany pitcher plant</name>
    <dbReference type="NCBI Taxonomy" id="3775"/>
    <lineage>
        <taxon>Eukaryota</taxon>
        <taxon>Viridiplantae</taxon>
        <taxon>Streptophyta</taxon>
        <taxon>Embryophyta</taxon>
        <taxon>Tracheophyta</taxon>
        <taxon>Spermatophyta</taxon>
        <taxon>Magnoliopsida</taxon>
        <taxon>eudicotyledons</taxon>
        <taxon>Gunneridae</taxon>
        <taxon>Pentapetalae</taxon>
        <taxon>rosids</taxon>
        <taxon>fabids</taxon>
        <taxon>Oxalidales</taxon>
        <taxon>Cephalotaceae</taxon>
        <taxon>Cephalotus</taxon>
    </lineage>
</organism>
<evidence type="ECO:0008006" key="3">
    <source>
        <dbReference type="Google" id="ProtNLM"/>
    </source>
</evidence>
<dbReference type="OrthoDB" id="1935929at2759"/>
<name>A0A1Q3ANW6_CEPFO</name>
<dbReference type="PANTHER" id="PTHR33710">
    <property type="entry name" value="BNAC02G09200D PROTEIN"/>
    <property type="match status" value="1"/>
</dbReference>
<comment type="caution">
    <text evidence="1">The sequence shown here is derived from an EMBL/GenBank/DDBJ whole genome shotgun (WGS) entry which is preliminary data.</text>
</comment>
<evidence type="ECO:0000313" key="2">
    <source>
        <dbReference type="Proteomes" id="UP000187406"/>
    </source>
</evidence>
<evidence type="ECO:0000313" key="1">
    <source>
        <dbReference type="EMBL" id="GAV57447.1"/>
    </source>
</evidence>
<sequence length="126" mass="14443">MTDFMKALDDCGFQDLGFRGCPFTWSNGRCQENLVSEKLDRGVASLAWLDLFPMGMVKHEISSAYDHNLILAHLFGEMTKRRSRKRLVRFEAIWVKKSSCEKIIEERWRVASNVGGSDIIAKIKAM</sequence>